<feature type="transmembrane region" description="Helical" evidence="8">
    <location>
        <begin position="392"/>
        <end position="411"/>
    </location>
</feature>
<evidence type="ECO:0000313" key="10">
    <source>
        <dbReference type="EMBL" id="MBZ0160639.1"/>
    </source>
</evidence>
<feature type="transmembrane region" description="Helical" evidence="8">
    <location>
        <begin position="309"/>
        <end position="331"/>
    </location>
</feature>
<dbReference type="Gene3D" id="1.20.5.2700">
    <property type="match status" value="1"/>
</dbReference>
<dbReference type="GO" id="GO:0042773">
    <property type="term" value="P:ATP synthesis coupled electron transport"/>
    <property type="evidence" value="ECO:0007669"/>
    <property type="project" value="InterPro"/>
</dbReference>
<dbReference type="GO" id="GO:0016491">
    <property type="term" value="F:oxidoreductase activity"/>
    <property type="evidence" value="ECO:0007669"/>
    <property type="project" value="UniProtKB-KW"/>
</dbReference>
<dbReference type="GO" id="GO:0008137">
    <property type="term" value="F:NADH dehydrogenase (ubiquinone) activity"/>
    <property type="evidence" value="ECO:0007669"/>
    <property type="project" value="InterPro"/>
</dbReference>
<dbReference type="AlphaFoldDB" id="A0AAJ1AJ98"/>
<keyword evidence="4 8" id="KW-1133">Transmembrane helix</keyword>
<name>A0AAJ1AJ98_9BACT</name>
<keyword evidence="5" id="KW-0560">Oxidoreductase</keyword>
<evidence type="ECO:0000256" key="6">
    <source>
        <dbReference type="ARBA" id="ARBA00023136"/>
    </source>
</evidence>
<dbReference type="PRINTS" id="PR01437">
    <property type="entry name" value="NUOXDRDTASE4"/>
</dbReference>
<feature type="transmembrane region" description="Helical" evidence="8">
    <location>
        <begin position="351"/>
        <end position="371"/>
    </location>
</feature>
<feature type="transmembrane region" description="Helical" evidence="8">
    <location>
        <begin position="42"/>
        <end position="72"/>
    </location>
</feature>
<dbReference type="NCBIfam" id="NF005086">
    <property type="entry name" value="PRK06521.1"/>
    <property type="match status" value="1"/>
</dbReference>
<accession>A0AAJ1AJ98</accession>
<evidence type="ECO:0000256" key="1">
    <source>
        <dbReference type="ARBA" id="ARBA00004651"/>
    </source>
</evidence>
<dbReference type="GO" id="GO:0005886">
    <property type="term" value="C:plasma membrane"/>
    <property type="evidence" value="ECO:0007669"/>
    <property type="project" value="UniProtKB-SubCell"/>
</dbReference>
<feature type="transmembrane region" description="Helical" evidence="8">
    <location>
        <begin position="658"/>
        <end position="676"/>
    </location>
</feature>
<dbReference type="InterPro" id="IPR052175">
    <property type="entry name" value="ComplexI-like_HydComp"/>
</dbReference>
<feature type="transmembrane region" description="Helical" evidence="8">
    <location>
        <begin position="142"/>
        <end position="159"/>
    </location>
</feature>
<reference evidence="10 11" key="1">
    <citation type="journal article" date="2021" name="bioRxiv">
        <title>Unraveling nitrogen, sulfur and carbon metabolic pathways and microbial community transcriptional responses to substrate deprivation and toxicity stresses in a bioreactor mimicking anoxic brackish coastal sediment conditions.</title>
        <authorList>
            <person name="Martins P.D."/>
            <person name="Echeveste M.J."/>
            <person name="Arshad A."/>
            <person name="Kurth J."/>
            <person name="Ouboter H."/>
            <person name="Jetten M.S.M."/>
            <person name="Welte C.U."/>
        </authorList>
    </citation>
    <scope>NUCLEOTIDE SEQUENCE [LARGE SCALE GENOMIC DNA]</scope>
    <source>
        <strain evidence="10">MAG_38</strain>
    </source>
</reference>
<feature type="transmembrane region" description="Helical" evidence="8">
    <location>
        <begin position="116"/>
        <end position="136"/>
    </location>
</feature>
<keyword evidence="6 8" id="KW-0472">Membrane</keyword>
<feature type="transmembrane region" description="Helical" evidence="8">
    <location>
        <begin position="84"/>
        <end position="104"/>
    </location>
</feature>
<dbReference type="InterPro" id="IPR003918">
    <property type="entry name" value="NADH_UbQ_OxRdtase"/>
</dbReference>
<dbReference type="Pfam" id="PF00361">
    <property type="entry name" value="Proton_antipo_M"/>
    <property type="match status" value="1"/>
</dbReference>
<evidence type="ECO:0000256" key="5">
    <source>
        <dbReference type="ARBA" id="ARBA00023002"/>
    </source>
</evidence>
<feature type="transmembrane region" description="Helical" evidence="8">
    <location>
        <begin position="279"/>
        <end position="302"/>
    </location>
</feature>
<feature type="transmembrane region" description="Helical" evidence="8">
    <location>
        <begin position="6"/>
        <end position="30"/>
    </location>
</feature>
<feature type="transmembrane region" description="Helical" evidence="8">
    <location>
        <begin position="538"/>
        <end position="558"/>
    </location>
</feature>
<organism evidence="10 11">
    <name type="scientific">Candidatus Methylomirabilis tolerans</name>
    <dbReference type="NCBI Taxonomy" id="3123416"/>
    <lineage>
        <taxon>Bacteria</taxon>
        <taxon>Candidatus Methylomirabilota</taxon>
        <taxon>Candidatus Methylomirabilia</taxon>
        <taxon>Candidatus Methylomirabilales</taxon>
        <taxon>Candidatus Methylomirabilaceae</taxon>
        <taxon>Candidatus Methylomirabilis</taxon>
    </lineage>
</organism>
<gene>
    <name evidence="10" type="primary">hyfB</name>
    <name evidence="10" type="ORF">K8G79_10975</name>
</gene>
<evidence type="ECO:0000256" key="8">
    <source>
        <dbReference type="SAM" id="Phobius"/>
    </source>
</evidence>
<evidence type="ECO:0000256" key="3">
    <source>
        <dbReference type="ARBA" id="ARBA00022692"/>
    </source>
</evidence>
<dbReference type="InterPro" id="IPR001750">
    <property type="entry name" value="ND/Mrp_TM"/>
</dbReference>
<sequence length="677" mass="72039">MAPSEVVMLNVLLLTLACFGVGAAGALLTAPWPRMSRLVGHACALVGAIGALALGAAGLAGGALGVIIPALLPIGGFSLGIDRLSAFFVLVIAVAAIPSALYAIAYTRAYEGRRSLAGMGCGFNAFLAGMVLVVLARNVLTFLVMWEAMSLASYFLVMTEAEHRETQRAGWMYLVMTHAGFACLLVGFLLMARETGTMGLSEWRAASTTLSQPMRHAIFALLALGFGTKAGVIPLHIWLPKAHPAAPSHVSALMSGVMIKLGIYGLVRIGFDWLGVGPSWWGGAILVVGAISAVLGVLYALVEDDLKCLLAYSSVENIGIILLGVGAGMLFHSYQLGALASLALVAGLYHTLNHATFKPLLFMGAGAVVHATHTRNMEEMGGLIKRMPQTAVYFLVGSVAIAALPPFNGFVSEWLMFQSLLLSFQISATGTNLLFAVSIAALALTSGLAAACFVKAFGITFLALPRSTQAEQARETPWMMRGAMGMSAIACLVLGVAPVGLLRLLNTTAAELTGAHADASFNWNAIVANGAFGTASPLWIAVALISLPALILMALRIIGANARRRTYETWGCGRALQTARFEYTAAAFANPFKRVFGLLYRPVKELDIQFHPESRFFIDTITYRNEARSIFDEALYDPISRLVRRVAQRARVVQSGNVHLYLLYIFVALVVLLALAS</sequence>
<dbReference type="EMBL" id="JAIOIU010000137">
    <property type="protein sequence ID" value="MBZ0160639.1"/>
    <property type="molecule type" value="Genomic_DNA"/>
</dbReference>
<proteinExistence type="predicted"/>
<keyword evidence="3 7" id="KW-0812">Transmembrane</keyword>
<evidence type="ECO:0000313" key="11">
    <source>
        <dbReference type="Proteomes" id="UP001197609"/>
    </source>
</evidence>
<evidence type="ECO:0000256" key="4">
    <source>
        <dbReference type="ARBA" id="ARBA00022989"/>
    </source>
</evidence>
<protein>
    <submittedName>
        <fullName evidence="10">Hydrogenase 4 subunit B</fullName>
    </submittedName>
</protein>
<evidence type="ECO:0000256" key="7">
    <source>
        <dbReference type="RuleBase" id="RU000320"/>
    </source>
</evidence>
<dbReference type="PANTHER" id="PTHR42682">
    <property type="entry name" value="HYDROGENASE-4 COMPONENT F"/>
    <property type="match status" value="1"/>
</dbReference>
<evidence type="ECO:0000256" key="2">
    <source>
        <dbReference type="ARBA" id="ARBA00022475"/>
    </source>
</evidence>
<dbReference type="Proteomes" id="UP001197609">
    <property type="component" value="Unassembled WGS sequence"/>
</dbReference>
<feature type="domain" description="NADH:quinone oxidoreductase/Mrp antiporter transmembrane" evidence="9">
    <location>
        <begin position="136"/>
        <end position="425"/>
    </location>
</feature>
<dbReference type="PANTHER" id="PTHR42682:SF3">
    <property type="entry name" value="FORMATE HYDROGENLYASE SUBUNIT 3-RELATED"/>
    <property type="match status" value="1"/>
</dbReference>
<feature type="transmembrane region" description="Helical" evidence="8">
    <location>
        <begin position="485"/>
        <end position="505"/>
    </location>
</feature>
<keyword evidence="2" id="KW-1003">Cell membrane</keyword>
<feature type="transmembrane region" description="Helical" evidence="8">
    <location>
        <begin position="217"/>
        <end position="238"/>
    </location>
</feature>
<feature type="transmembrane region" description="Helical" evidence="8">
    <location>
        <begin position="431"/>
        <end position="464"/>
    </location>
</feature>
<evidence type="ECO:0000259" key="9">
    <source>
        <dbReference type="Pfam" id="PF00361"/>
    </source>
</evidence>
<comment type="subcellular location">
    <subcellularLocation>
        <location evidence="1">Cell membrane</location>
        <topology evidence="1">Multi-pass membrane protein</topology>
    </subcellularLocation>
    <subcellularLocation>
        <location evidence="7">Membrane</location>
        <topology evidence="7">Multi-pass membrane protein</topology>
    </subcellularLocation>
</comment>
<comment type="caution">
    <text evidence="10">The sequence shown here is derived from an EMBL/GenBank/DDBJ whole genome shotgun (WGS) entry which is preliminary data.</text>
</comment>
<feature type="transmembrane region" description="Helical" evidence="8">
    <location>
        <begin position="171"/>
        <end position="192"/>
    </location>
</feature>